<dbReference type="InterPro" id="IPR038277">
    <property type="entry name" value="UreF_sf"/>
</dbReference>
<dbReference type="PANTHER" id="PTHR33620:SF1">
    <property type="entry name" value="UREASE ACCESSORY PROTEIN F"/>
    <property type="match status" value="1"/>
</dbReference>
<dbReference type="HAMAP" id="MF_01385">
    <property type="entry name" value="UreF"/>
    <property type="match status" value="1"/>
</dbReference>
<organism evidence="4 5">
    <name type="scientific">Thalassorhabdus alkalitolerans</name>
    <dbReference type="NCBI Taxonomy" id="2282697"/>
    <lineage>
        <taxon>Bacteria</taxon>
        <taxon>Bacillati</taxon>
        <taxon>Bacillota</taxon>
        <taxon>Bacilli</taxon>
        <taxon>Bacillales</taxon>
        <taxon>Bacillaceae</taxon>
        <taxon>Thalassorhabdus</taxon>
    </lineage>
</organism>
<keyword evidence="1 3" id="KW-0996">Nickel insertion</keyword>
<evidence type="ECO:0000313" key="5">
    <source>
        <dbReference type="Proteomes" id="UP001596142"/>
    </source>
</evidence>
<keyword evidence="2 3" id="KW-0143">Chaperone</keyword>
<reference evidence="5" key="1">
    <citation type="journal article" date="2019" name="Int. J. Syst. Evol. Microbiol.">
        <title>The Global Catalogue of Microorganisms (GCM) 10K type strain sequencing project: providing services to taxonomists for standard genome sequencing and annotation.</title>
        <authorList>
            <consortium name="The Broad Institute Genomics Platform"/>
            <consortium name="The Broad Institute Genome Sequencing Center for Infectious Disease"/>
            <person name="Wu L."/>
            <person name="Ma J."/>
        </authorList>
    </citation>
    <scope>NUCLEOTIDE SEQUENCE [LARGE SCALE GENOMIC DNA]</scope>
    <source>
        <strain evidence="5">CECT 7184</strain>
    </source>
</reference>
<dbReference type="PIRSF" id="PIRSF009467">
    <property type="entry name" value="Ureas_acces_UreF"/>
    <property type="match status" value="1"/>
</dbReference>
<comment type="subunit">
    <text evidence="3">UreD, UreF and UreG form a complex that acts as a GTP-hydrolysis-dependent molecular chaperone, activating the urease apoprotein by helping to assemble the nickel containing metallocenter of UreC. The UreE protein probably delivers the nickel.</text>
</comment>
<comment type="subcellular location">
    <subcellularLocation>
        <location evidence="3">Cytoplasm</location>
    </subcellularLocation>
</comment>
<dbReference type="RefSeq" id="WP_385942374.1">
    <property type="nucleotide sequence ID" value="NZ_JBHSOZ010000008.1"/>
</dbReference>
<evidence type="ECO:0000313" key="4">
    <source>
        <dbReference type="EMBL" id="MFC5713946.1"/>
    </source>
</evidence>
<dbReference type="InterPro" id="IPR002639">
    <property type="entry name" value="UreF"/>
</dbReference>
<comment type="function">
    <text evidence="3">Required for maturation of urease via the functional incorporation of the urease nickel metallocenter.</text>
</comment>
<dbReference type="EMBL" id="JBHSOZ010000008">
    <property type="protein sequence ID" value="MFC5713946.1"/>
    <property type="molecule type" value="Genomic_DNA"/>
</dbReference>
<dbReference type="Gene3D" id="1.10.4190.10">
    <property type="entry name" value="Urease accessory protein UreF"/>
    <property type="match status" value="1"/>
</dbReference>
<evidence type="ECO:0000256" key="2">
    <source>
        <dbReference type="ARBA" id="ARBA00023186"/>
    </source>
</evidence>
<protein>
    <recommendedName>
        <fullName evidence="3">Urease accessory protein UreF</fullName>
    </recommendedName>
</protein>
<evidence type="ECO:0000256" key="1">
    <source>
        <dbReference type="ARBA" id="ARBA00022988"/>
    </source>
</evidence>
<comment type="caution">
    <text evidence="4">The sequence shown here is derived from an EMBL/GenBank/DDBJ whole genome shotgun (WGS) entry which is preliminary data.</text>
</comment>
<sequence length="228" mass="25721">MTYQFLHLMQIHDSAFPIGSYTQSFGMETYIQSDLVKDKKTLKEFCLSYLHGNLLTGDGLLVKEAYEKTLHKEWEQVEVLEKLCHGMKLAKESRDGSLMMGKQFFKAVSLLHPNGELAQLETLWKDKERKGHYPIVYGAYAATMGFSKEEALGAFLYSSVSGLIHNAVRSVPLGQSTGVELIHELLPIFTEAAREIQSFTLEKLGNQAIGLELASMEHETLRTRLFIS</sequence>
<accession>A0ABW0YQA9</accession>
<dbReference type="Pfam" id="PF01730">
    <property type="entry name" value="UreF"/>
    <property type="match status" value="1"/>
</dbReference>
<name>A0ABW0YQA9_9BACI</name>
<comment type="similarity">
    <text evidence="3">Belongs to the UreF family.</text>
</comment>
<evidence type="ECO:0000256" key="3">
    <source>
        <dbReference type="HAMAP-Rule" id="MF_01385"/>
    </source>
</evidence>
<keyword evidence="5" id="KW-1185">Reference proteome</keyword>
<dbReference type="Proteomes" id="UP001596142">
    <property type="component" value="Unassembled WGS sequence"/>
</dbReference>
<proteinExistence type="inferred from homology"/>
<gene>
    <name evidence="3" type="primary">ureF</name>
    <name evidence="4" type="ORF">ACFPU1_14340</name>
</gene>
<dbReference type="PANTHER" id="PTHR33620">
    <property type="entry name" value="UREASE ACCESSORY PROTEIN F"/>
    <property type="match status" value="1"/>
</dbReference>
<keyword evidence="3" id="KW-0963">Cytoplasm</keyword>